<keyword evidence="1" id="KW-0472">Membrane</keyword>
<evidence type="ECO:0008006" key="4">
    <source>
        <dbReference type="Google" id="ProtNLM"/>
    </source>
</evidence>
<accession>A0A0P1H5U2</accession>
<reference evidence="2 3" key="1">
    <citation type="submission" date="2015-09" db="EMBL/GenBank/DDBJ databases">
        <authorList>
            <consortium name="Swine Surveillance"/>
        </authorList>
    </citation>
    <scope>NUCLEOTIDE SEQUENCE [LARGE SCALE GENOMIC DNA]</scope>
    <source>
        <strain evidence="2 3">CECT 8399</strain>
    </source>
</reference>
<name>A0A0P1H5U2_9RHOB</name>
<proteinExistence type="predicted"/>
<dbReference type="InterPro" id="IPR043912">
    <property type="entry name" value="DUF5765"/>
</dbReference>
<feature type="transmembrane region" description="Helical" evidence="1">
    <location>
        <begin position="71"/>
        <end position="89"/>
    </location>
</feature>
<feature type="transmembrane region" description="Helical" evidence="1">
    <location>
        <begin position="6"/>
        <end position="23"/>
    </location>
</feature>
<feature type="transmembrane region" description="Helical" evidence="1">
    <location>
        <begin position="96"/>
        <end position="114"/>
    </location>
</feature>
<evidence type="ECO:0000313" key="3">
    <source>
        <dbReference type="Proteomes" id="UP000051326"/>
    </source>
</evidence>
<gene>
    <name evidence="2" type="ORF">PHA8399_00389</name>
</gene>
<keyword evidence="1" id="KW-0812">Transmembrane</keyword>
<keyword evidence="1" id="KW-1133">Transmembrane helix</keyword>
<feature type="transmembrane region" description="Helical" evidence="1">
    <location>
        <begin position="165"/>
        <end position="186"/>
    </location>
</feature>
<feature type="transmembrane region" description="Helical" evidence="1">
    <location>
        <begin position="30"/>
        <end position="51"/>
    </location>
</feature>
<dbReference type="EMBL" id="CYSR01000004">
    <property type="protein sequence ID" value="CUH98275.1"/>
    <property type="molecule type" value="Genomic_DNA"/>
</dbReference>
<dbReference type="Proteomes" id="UP000051326">
    <property type="component" value="Unassembled WGS sequence"/>
</dbReference>
<dbReference type="STRING" id="1396826.PHA8399_00389"/>
<dbReference type="AlphaFoldDB" id="A0A0P1H5U2"/>
<evidence type="ECO:0000256" key="1">
    <source>
        <dbReference type="SAM" id="Phobius"/>
    </source>
</evidence>
<organism evidence="2 3">
    <name type="scientific">Leisingera aquaemixtae</name>
    <dbReference type="NCBI Taxonomy" id="1396826"/>
    <lineage>
        <taxon>Bacteria</taxon>
        <taxon>Pseudomonadati</taxon>
        <taxon>Pseudomonadota</taxon>
        <taxon>Alphaproteobacteria</taxon>
        <taxon>Rhodobacterales</taxon>
        <taxon>Roseobacteraceae</taxon>
        <taxon>Leisingera</taxon>
    </lineage>
</organism>
<dbReference type="Pfam" id="PF19069">
    <property type="entry name" value="DUF5765"/>
    <property type="match status" value="1"/>
</dbReference>
<feature type="transmembrane region" description="Helical" evidence="1">
    <location>
        <begin position="207"/>
        <end position="226"/>
    </location>
</feature>
<dbReference type="RefSeq" id="WP_058284527.1">
    <property type="nucleotide sequence ID" value="NZ_CYSR01000004.1"/>
</dbReference>
<evidence type="ECO:0000313" key="2">
    <source>
        <dbReference type="EMBL" id="CUH98275.1"/>
    </source>
</evidence>
<sequence>MCWSLEASAVMAAAGAVAAGVCWRRGRSLAVWGALGYFTVMEVLQIAGYLTADECSSAANKGTTLLSYLHIAFQPIVINAFVLELVPAAVRRRCRVWVLALSCAAAGVMLLQLVPLPALGTCAPGAPLCAEVLCTVSGNWHIAWNVPYNGLLVPVDRALGVQSGFPAYMAAVFLMPLAYGAWRFVIVHAATGPALAWMLTSNPNEMPAVWCLFSIVILCIGLSPWVRGAVSTRSWWGVRV</sequence>
<protein>
    <recommendedName>
        <fullName evidence="4">Integral membrane protein</fullName>
    </recommendedName>
</protein>